<dbReference type="OrthoDB" id="510325at2759"/>
<sequence>MSSLEDTPALSALKQSLDDLRAVCDVLDEKYTEALNAYQQQQQQQQQQQVGEQQQQQQQEDDKKAVEATLMEADD</sequence>
<feature type="compositionally biased region" description="Low complexity" evidence="1">
    <location>
        <begin position="41"/>
        <end position="58"/>
    </location>
</feature>
<proteinExistence type="predicted"/>
<dbReference type="VEuPathDB" id="ToxoDB:EPH_0052960"/>
<reference evidence="2" key="1">
    <citation type="submission" date="2013-10" db="EMBL/GenBank/DDBJ databases">
        <title>Genomic analysis of the causative agents of coccidiosis in chickens.</title>
        <authorList>
            <person name="Reid A.J."/>
            <person name="Blake D."/>
            <person name="Billington K."/>
            <person name="Browne H."/>
            <person name="Dunn M."/>
            <person name="Hung S."/>
            <person name="Kawahara F."/>
            <person name="Miranda-Saavedra D."/>
            <person name="Mourier T."/>
            <person name="Nagra H."/>
            <person name="Otto T.D."/>
            <person name="Rawlings N."/>
            <person name="Sanchez A."/>
            <person name="Sanders M."/>
            <person name="Subramaniam C."/>
            <person name="Tay Y."/>
            <person name="Dear P."/>
            <person name="Doerig C."/>
            <person name="Gruber A."/>
            <person name="Parkinson J."/>
            <person name="Shirley M."/>
            <person name="Wan K.L."/>
            <person name="Berriman M."/>
            <person name="Tomley F."/>
            <person name="Pain A."/>
        </authorList>
    </citation>
    <scope>NUCLEOTIDE SEQUENCE [LARGE SCALE GENOMIC DNA]</scope>
    <source>
        <strain evidence="2">Houghton</strain>
    </source>
</reference>
<evidence type="ECO:0000313" key="3">
    <source>
        <dbReference type="Proteomes" id="UP000018201"/>
    </source>
</evidence>
<evidence type="ECO:0000256" key="1">
    <source>
        <dbReference type="SAM" id="MobiDB-lite"/>
    </source>
</evidence>
<dbReference type="Proteomes" id="UP000018201">
    <property type="component" value="Unassembled WGS sequence"/>
</dbReference>
<evidence type="ECO:0000313" key="2">
    <source>
        <dbReference type="EMBL" id="CDI81705.1"/>
    </source>
</evidence>
<protein>
    <submittedName>
        <fullName evidence="2">Uncharacterized protein</fullName>
    </submittedName>
</protein>
<gene>
    <name evidence="2" type="ORF">EPH_0052960</name>
</gene>
<keyword evidence="3" id="KW-1185">Reference proteome</keyword>
<organism evidence="2 3">
    <name type="scientific">Eimeria praecox</name>
    <dbReference type="NCBI Taxonomy" id="51316"/>
    <lineage>
        <taxon>Eukaryota</taxon>
        <taxon>Sar</taxon>
        <taxon>Alveolata</taxon>
        <taxon>Apicomplexa</taxon>
        <taxon>Conoidasida</taxon>
        <taxon>Coccidia</taxon>
        <taxon>Eucoccidiorida</taxon>
        <taxon>Eimeriorina</taxon>
        <taxon>Eimeriidae</taxon>
        <taxon>Eimeria</taxon>
    </lineage>
</organism>
<name>U6GNE5_9EIME</name>
<feature type="region of interest" description="Disordered" evidence="1">
    <location>
        <begin position="41"/>
        <end position="75"/>
    </location>
</feature>
<dbReference type="AlphaFoldDB" id="U6GNE5"/>
<accession>U6GNE5</accession>
<reference evidence="2" key="2">
    <citation type="submission" date="2013-10" db="EMBL/GenBank/DDBJ databases">
        <authorList>
            <person name="Aslett M."/>
        </authorList>
    </citation>
    <scope>NUCLEOTIDE SEQUENCE [LARGE SCALE GENOMIC DNA]</scope>
    <source>
        <strain evidence="2">Houghton</strain>
    </source>
</reference>
<dbReference type="EMBL" id="HG692130">
    <property type="protein sequence ID" value="CDI81705.1"/>
    <property type="molecule type" value="Genomic_DNA"/>
</dbReference>